<dbReference type="PROSITE" id="PS52002">
    <property type="entry name" value="SM"/>
    <property type="match status" value="1"/>
</dbReference>
<evidence type="ECO:0000256" key="1">
    <source>
        <dbReference type="PROSITE-ProRule" id="PRU00846"/>
    </source>
</evidence>
<dbReference type="InterPro" id="IPR025762">
    <property type="entry name" value="DFDF"/>
</dbReference>
<feature type="compositionally biased region" description="Low complexity" evidence="3">
    <location>
        <begin position="289"/>
        <end position="299"/>
    </location>
</feature>
<dbReference type="GO" id="GO:0034063">
    <property type="term" value="P:stress granule assembly"/>
    <property type="evidence" value="ECO:0007669"/>
    <property type="project" value="TreeGrafter"/>
</dbReference>
<evidence type="ECO:0000313" key="9">
    <source>
        <dbReference type="Proteomes" id="UP001310890"/>
    </source>
</evidence>
<dbReference type="SMART" id="SM01271">
    <property type="entry name" value="LSM14"/>
    <property type="match status" value="1"/>
</dbReference>
<feature type="compositionally biased region" description="Low complexity" evidence="3">
    <location>
        <begin position="263"/>
        <end position="274"/>
    </location>
</feature>
<feature type="short sequence motif" description="TFG box" evidence="2">
    <location>
        <begin position="508"/>
        <end position="528"/>
    </location>
</feature>
<dbReference type="PROSITE" id="PS51512">
    <property type="entry name" value="DFDF"/>
    <property type="match status" value="1"/>
</dbReference>
<reference evidence="8" key="1">
    <citation type="submission" date="2023-08" db="EMBL/GenBank/DDBJ databases">
        <title>Black Yeasts Isolated from many extreme environments.</title>
        <authorList>
            <person name="Coleine C."/>
            <person name="Stajich J.E."/>
            <person name="Selbmann L."/>
        </authorList>
    </citation>
    <scope>NUCLEOTIDE SEQUENCE</scope>
    <source>
        <strain evidence="8">CCFEE 5401</strain>
    </source>
</reference>
<evidence type="ECO:0000259" key="5">
    <source>
        <dbReference type="PROSITE" id="PS51513"/>
    </source>
</evidence>
<feature type="domain" description="TFG box profile" evidence="6">
    <location>
        <begin position="508"/>
        <end position="528"/>
    </location>
</feature>
<evidence type="ECO:0000259" key="4">
    <source>
        <dbReference type="PROSITE" id="PS51512"/>
    </source>
</evidence>
<feature type="compositionally biased region" description="Polar residues" evidence="3">
    <location>
        <begin position="376"/>
        <end position="391"/>
    </location>
</feature>
<dbReference type="GO" id="GO:0000932">
    <property type="term" value="C:P-body"/>
    <property type="evidence" value="ECO:0007669"/>
    <property type="project" value="TreeGrafter"/>
</dbReference>
<feature type="compositionally biased region" description="Gly residues" evidence="3">
    <location>
        <begin position="528"/>
        <end position="579"/>
    </location>
</feature>
<gene>
    <name evidence="8" type="ORF">LTR62_002492</name>
</gene>
<dbReference type="InterPro" id="IPR025768">
    <property type="entry name" value="TFG_box"/>
</dbReference>
<dbReference type="PROSITE" id="PS51536">
    <property type="entry name" value="TFG"/>
    <property type="match status" value="1"/>
</dbReference>
<comment type="caution">
    <text evidence="8">The sequence shown here is derived from an EMBL/GenBank/DDBJ whole genome shotgun (WGS) entry which is preliminary data.</text>
</comment>
<dbReference type="Proteomes" id="UP001310890">
    <property type="component" value="Unassembled WGS sequence"/>
</dbReference>
<dbReference type="InterPro" id="IPR019050">
    <property type="entry name" value="FDF_dom"/>
</dbReference>
<evidence type="ECO:0000256" key="2">
    <source>
        <dbReference type="PROSITE-ProRule" id="PRU00869"/>
    </source>
</evidence>
<dbReference type="InterPro" id="IPR047575">
    <property type="entry name" value="Sm"/>
</dbReference>
<dbReference type="InterPro" id="IPR025609">
    <property type="entry name" value="Lsm14-like_N"/>
</dbReference>
<feature type="compositionally biased region" description="Basic and acidic residues" evidence="3">
    <location>
        <begin position="508"/>
        <end position="520"/>
    </location>
</feature>
<dbReference type="InterPro" id="IPR010920">
    <property type="entry name" value="LSM_dom_sf"/>
</dbReference>
<sequence>MSEYIGSRISLISKSEIKYIGTLHEINSENHTVALENVTSHGTEGRKGNPAEEIPGSDRVYEYIVFRGSDVKELNIVAAPAKEENTRPAMPDDPAILGSARPGPPPQQPQQPPPQQHNQFRGPPPNAYQQPQQFGYPPPPQQFQAQSRFQGPGGPHGFPGSPGAVPGYVGYGPPPGYGMGYGPPLGQQGFQGPPPPGHFPPNNQMLSGPPGQQRPPQHIQQGQPQPPIGSKQNTPQPTTQQASKSPGLESQQPQKPIEMSGTPAPAAVANASPAGPLPLVESKPTQSKALAPPATSQAPQAPPNNTQRTHNNRVALPLPSPNTLAAKPAQRPAQPPQQQSQSTTPAPLQQTVQDATQAATAAVAAAMAKLGTGNRQGQLAATSTDNLTHQLGQMRVHDMQQRGRGRGRGDRGDRGERASRAGRRESGQKAIEVPKEDYDFETANAKFKKEDAHTNGDTTDSAPANGDADDETVIPAATGGAEYNKQKSFFDDISSDLKDRTARIEMVDGRAMRREERSRNMETFGQGSVDGFGGRGGYRGRGVAGRGYRGGFEGRGGRGGRGYAGGRGGSGFEGRGRGAATGEVQIGQASAPMA</sequence>
<name>A0AAN7YB33_9PEZI</name>
<dbReference type="CDD" id="cd01736">
    <property type="entry name" value="LSm14_N"/>
    <property type="match status" value="1"/>
</dbReference>
<dbReference type="GO" id="GO:0033962">
    <property type="term" value="P:P-body assembly"/>
    <property type="evidence" value="ECO:0007669"/>
    <property type="project" value="TreeGrafter"/>
</dbReference>
<feature type="short sequence motif" description="FFD box" evidence="1">
    <location>
        <begin position="481"/>
        <end position="497"/>
    </location>
</feature>
<dbReference type="Gene3D" id="2.30.30.100">
    <property type="match status" value="1"/>
</dbReference>
<dbReference type="EMBL" id="JAVRRL010000170">
    <property type="protein sequence ID" value="KAK5105680.1"/>
    <property type="molecule type" value="Genomic_DNA"/>
</dbReference>
<evidence type="ECO:0000313" key="8">
    <source>
        <dbReference type="EMBL" id="KAK5105680.1"/>
    </source>
</evidence>
<feature type="region of interest" description="Disordered" evidence="3">
    <location>
        <begin position="376"/>
        <end position="473"/>
    </location>
</feature>
<evidence type="ECO:0000259" key="7">
    <source>
        <dbReference type="PROSITE" id="PS52002"/>
    </source>
</evidence>
<feature type="compositionally biased region" description="Basic and acidic residues" evidence="3">
    <location>
        <begin position="395"/>
        <end position="437"/>
    </location>
</feature>
<dbReference type="PROSITE" id="PS51513">
    <property type="entry name" value="FFD"/>
    <property type="match status" value="1"/>
</dbReference>
<feature type="compositionally biased region" description="Low complexity" evidence="3">
    <location>
        <begin position="208"/>
        <end position="223"/>
    </location>
</feature>
<dbReference type="Pfam" id="PF12701">
    <property type="entry name" value="LSM14"/>
    <property type="match status" value="1"/>
</dbReference>
<dbReference type="PANTHER" id="PTHR13586:SF0">
    <property type="entry name" value="TRAILER HITCH, ISOFORM H"/>
    <property type="match status" value="1"/>
</dbReference>
<dbReference type="PANTHER" id="PTHR13586">
    <property type="entry name" value="SCD6 PROTEIN-RELATED"/>
    <property type="match status" value="1"/>
</dbReference>
<dbReference type="SUPFAM" id="SSF50182">
    <property type="entry name" value="Sm-like ribonucleoproteins"/>
    <property type="match status" value="1"/>
</dbReference>
<evidence type="ECO:0000259" key="6">
    <source>
        <dbReference type="PROSITE" id="PS51536"/>
    </source>
</evidence>
<dbReference type="AlphaFoldDB" id="A0AAN7YB33"/>
<feature type="compositionally biased region" description="Low complexity" evidence="3">
    <location>
        <begin position="158"/>
        <end position="168"/>
    </location>
</feature>
<protein>
    <submittedName>
        <fullName evidence="8">Uncharacterized protein</fullName>
    </submittedName>
</protein>
<feature type="compositionally biased region" description="Polar residues" evidence="3">
    <location>
        <begin position="230"/>
        <end position="254"/>
    </location>
</feature>
<feature type="compositionally biased region" description="Low complexity" evidence="3">
    <location>
        <begin position="324"/>
        <end position="360"/>
    </location>
</feature>
<feature type="compositionally biased region" description="Pro residues" evidence="3">
    <location>
        <begin position="102"/>
        <end position="115"/>
    </location>
</feature>
<dbReference type="InterPro" id="IPR025761">
    <property type="entry name" value="FFD_box"/>
</dbReference>
<dbReference type="Pfam" id="PF09532">
    <property type="entry name" value="FDF"/>
    <property type="match status" value="1"/>
</dbReference>
<feature type="domain" description="FFD box profile" evidence="5">
    <location>
        <begin position="481"/>
        <end position="497"/>
    </location>
</feature>
<evidence type="ECO:0000256" key="3">
    <source>
        <dbReference type="SAM" id="MobiDB-lite"/>
    </source>
</evidence>
<feature type="region of interest" description="Disordered" evidence="3">
    <location>
        <begin position="508"/>
        <end position="594"/>
    </location>
</feature>
<dbReference type="SMART" id="SM01199">
    <property type="entry name" value="FDF"/>
    <property type="match status" value="1"/>
</dbReference>
<proteinExistence type="predicted"/>
<feature type="domain" description="Sm" evidence="7">
    <location>
        <begin position="1"/>
        <end position="80"/>
    </location>
</feature>
<organism evidence="8 9">
    <name type="scientific">Meristemomyces frigidus</name>
    <dbReference type="NCBI Taxonomy" id="1508187"/>
    <lineage>
        <taxon>Eukaryota</taxon>
        <taxon>Fungi</taxon>
        <taxon>Dikarya</taxon>
        <taxon>Ascomycota</taxon>
        <taxon>Pezizomycotina</taxon>
        <taxon>Dothideomycetes</taxon>
        <taxon>Dothideomycetidae</taxon>
        <taxon>Mycosphaerellales</taxon>
        <taxon>Teratosphaeriaceae</taxon>
        <taxon>Meristemomyces</taxon>
    </lineage>
</organism>
<feature type="domain" description="DFDF" evidence="4">
    <location>
        <begin position="426"/>
        <end position="462"/>
    </location>
</feature>
<accession>A0AAN7YB33</accession>
<feature type="region of interest" description="Disordered" evidence="3">
    <location>
        <begin position="82"/>
        <end position="360"/>
    </location>
</feature>
<dbReference type="GO" id="GO:0003729">
    <property type="term" value="F:mRNA binding"/>
    <property type="evidence" value="ECO:0007669"/>
    <property type="project" value="TreeGrafter"/>
</dbReference>